<dbReference type="InterPro" id="IPR011990">
    <property type="entry name" value="TPR-like_helical_dom_sf"/>
</dbReference>
<dbReference type="Gene3D" id="1.25.40.10">
    <property type="entry name" value="Tetratricopeptide repeat domain"/>
    <property type="match status" value="2"/>
</dbReference>
<dbReference type="OrthoDB" id="431454at2759"/>
<dbReference type="SUPFAM" id="SSF48452">
    <property type="entry name" value="TPR-like"/>
    <property type="match status" value="3"/>
</dbReference>
<proteinExistence type="predicted"/>
<dbReference type="PANTHER" id="PTHR45641">
    <property type="entry name" value="TETRATRICOPEPTIDE REPEAT PROTEIN (AFU_ORTHOLOGUE AFUA_6G03870)"/>
    <property type="match status" value="1"/>
</dbReference>
<evidence type="ECO:0008006" key="6">
    <source>
        <dbReference type="Google" id="ProtNLM"/>
    </source>
</evidence>
<organism evidence="4 5">
    <name type="scientific">Tetrapyrgos nigripes</name>
    <dbReference type="NCBI Taxonomy" id="182062"/>
    <lineage>
        <taxon>Eukaryota</taxon>
        <taxon>Fungi</taxon>
        <taxon>Dikarya</taxon>
        <taxon>Basidiomycota</taxon>
        <taxon>Agaricomycotina</taxon>
        <taxon>Agaricomycetes</taxon>
        <taxon>Agaricomycetidae</taxon>
        <taxon>Agaricales</taxon>
        <taxon>Marasmiineae</taxon>
        <taxon>Marasmiaceae</taxon>
        <taxon>Tetrapyrgos</taxon>
    </lineage>
</organism>
<keyword evidence="1" id="KW-0677">Repeat</keyword>
<sequence length="963" mass="108881">MEQTNNGPDQTGTGNQMNILSGAHDFNIMGSTITTIGRNAHYTYKTYLPESKPKKITAESHFVEAVKLLCEANQVHIAILGTGGIGKTSVALHIMENALIKKKFSGRCYFIPCEILSDATTLTQGLVQAIGLQPIQGKGSYKLLLNYLKGCQESLLILDNFDTPWNSKDQAQVKKFIDKICSFKSALVIVNMRDTDGPRQTEWHKLGGQSGLPPLELVPAKQAFCSFTSNGKYQIDQRDPILEQLLRQMDGMPLAITLIAQQARKLPLKHLMEMWNSQKTEVLKKVGEQDDRLTSIEVSIELTLNLIREKLSMTGENHMRLVAFLPSGIPDWLENLPKMLPDATMQVLVLEKSCLIYEVENRTLKILTPIGEYIMQIFGRSEHLEDDIWRFYETFMDNLPEKSVARDSELRLHIANILKILQIKIEKSFETSHMNVLFQLHNYPQYFLRLVPLVEEYLRWQSQMSLSGQIEVMFLQEDMLSFMWKYERAIGIIDDVEKLNKHCENEETSNLEVITSSSISVSYTIKKAQAECYKRLGMISYYQNDYKESQWKIQQAMDLYEKGQYEEAKVMLEQAKEHFQGLGDVLGTARCLLHLGGISYMLSQYEDATVMLEQAQQQLEGLGDRLGAAQSLQHLGNISRMLGKYEQAGVMLEQAQQHMEELGHRLGAAQCLKNLGHISQMLGQYDQAKAMLQQAKVEFDGLGNSLGAAQCVQSLGNISQTLGQYEEAKVMLKQAKKVFEKAGYRPGAAQCLQCLGEISQILGQYEEANVMLQQAKDQFEGLRYRLGAAQCLLSLGNLSQMLCQYEKAQAMLEQAKEQFERLRFRLGVAQCLQRLGDISQMLGQYEAAKIILEQAKKQFEEIGYRLGVAQCLQYLGDIGYQKDCFIEARLNVEKAKECFDTMGMLTEVDDCLHSLQKFQEASQVEIPSHSIEIETLLETNQSLALEGQGDSTEVESQKSHGSC</sequence>
<dbReference type="SMART" id="SM00028">
    <property type="entry name" value="TPR"/>
    <property type="match status" value="8"/>
</dbReference>
<evidence type="ECO:0000256" key="3">
    <source>
        <dbReference type="SAM" id="Coils"/>
    </source>
</evidence>
<dbReference type="Pfam" id="PF13424">
    <property type="entry name" value="TPR_12"/>
    <property type="match status" value="4"/>
</dbReference>
<evidence type="ECO:0000256" key="2">
    <source>
        <dbReference type="ARBA" id="ARBA00022803"/>
    </source>
</evidence>
<dbReference type="SUPFAM" id="SSF52540">
    <property type="entry name" value="P-loop containing nucleoside triphosphate hydrolases"/>
    <property type="match status" value="1"/>
</dbReference>
<reference evidence="4 5" key="1">
    <citation type="journal article" date="2020" name="ISME J.">
        <title>Uncovering the hidden diversity of litter-decomposition mechanisms in mushroom-forming fungi.</title>
        <authorList>
            <person name="Floudas D."/>
            <person name="Bentzer J."/>
            <person name="Ahren D."/>
            <person name="Johansson T."/>
            <person name="Persson P."/>
            <person name="Tunlid A."/>
        </authorList>
    </citation>
    <scope>NUCLEOTIDE SEQUENCE [LARGE SCALE GENOMIC DNA]</scope>
    <source>
        <strain evidence="4 5">CBS 291.85</strain>
    </source>
</reference>
<dbReference type="Gene3D" id="3.40.50.300">
    <property type="entry name" value="P-loop containing nucleotide triphosphate hydrolases"/>
    <property type="match status" value="1"/>
</dbReference>
<evidence type="ECO:0000313" key="5">
    <source>
        <dbReference type="Proteomes" id="UP000559256"/>
    </source>
</evidence>
<dbReference type="InterPro" id="IPR027417">
    <property type="entry name" value="P-loop_NTPase"/>
</dbReference>
<evidence type="ECO:0000313" key="4">
    <source>
        <dbReference type="EMBL" id="KAF5344710.1"/>
    </source>
</evidence>
<feature type="coiled-coil region" evidence="3">
    <location>
        <begin position="758"/>
        <end position="858"/>
    </location>
</feature>
<evidence type="ECO:0000256" key="1">
    <source>
        <dbReference type="ARBA" id="ARBA00022737"/>
    </source>
</evidence>
<dbReference type="EMBL" id="JAACJM010000119">
    <property type="protein sequence ID" value="KAF5344710.1"/>
    <property type="molecule type" value="Genomic_DNA"/>
</dbReference>
<gene>
    <name evidence="4" type="ORF">D9758_015266</name>
</gene>
<dbReference type="Proteomes" id="UP000559256">
    <property type="component" value="Unassembled WGS sequence"/>
</dbReference>
<protein>
    <recommendedName>
        <fullName evidence="6">TPR-like protein</fullName>
    </recommendedName>
</protein>
<feature type="coiled-coil region" evidence="3">
    <location>
        <begin position="605"/>
        <end position="632"/>
    </location>
</feature>
<dbReference type="PANTHER" id="PTHR45641:SF19">
    <property type="entry name" value="NEPHROCYSTIN-3"/>
    <property type="match status" value="1"/>
</dbReference>
<dbReference type="InterPro" id="IPR019734">
    <property type="entry name" value="TPR_rpt"/>
</dbReference>
<comment type="caution">
    <text evidence="4">The sequence shown here is derived from an EMBL/GenBank/DDBJ whole genome shotgun (WGS) entry which is preliminary data.</text>
</comment>
<accession>A0A8H5FPE7</accession>
<keyword evidence="3" id="KW-0175">Coiled coil</keyword>
<dbReference type="AlphaFoldDB" id="A0A8H5FPE7"/>
<name>A0A8H5FPE7_9AGAR</name>
<keyword evidence="5" id="KW-1185">Reference proteome</keyword>
<keyword evidence="2" id="KW-0802">TPR repeat</keyword>